<reference evidence="2 3" key="1">
    <citation type="submission" date="2021-10" db="EMBL/GenBank/DDBJ databases">
        <title>Lutispora strain m25 sp. nov., a thermophilic, non-spore-forming bacterium isolated from a lab-scale methanogenic bioreactor digesting anaerobic sludge.</title>
        <authorList>
            <person name="El Houari A."/>
            <person name="Mcdonald J."/>
        </authorList>
    </citation>
    <scope>NUCLEOTIDE SEQUENCE [LARGE SCALE GENOMIC DNA]</scope>
    <source>
        <strain evidence="3">m25</strain>
    </source>
</reference>
<dbReference type="SUPFAM" id="SSF140566">
    <property type="entry name" value="FlgN-like"/>
    <property type="match status" value="1"/>
</dbReference>
<keyword evidence="3" id="KW-1185">Reference proteome</keyword>
<dbReference type="InterPro" id="IPR007809">
    <property type="entry name" value="FlgN-like"/>
</dbReference>
<name>A0ABT1NE51_9FIRM</name>
<comment type="caution">
    <text evidence="2">The sequence shown here is derived from an EMBL/GenBank/DDBJ whole genome shotgun (WGS) entry which is preliminary data.</text>
</comment>
<keyword evidence="2" id="KW-0282">Flagellum</keyword>
<keyword evidence="1" id="KW-1005">Bacterial flagellum biogenesis</keyword>
<organism evidence="2 3">
    <name type="scientific">Lutispora saccharofermentans</name>
    <dbReference type="NCBI Taxonomy" id="3024236"/>
    <lineage>
        <taxon>Bacteria</taxon>
        <taxon>Bacillati</taxon>
        <taxon>Bacillota</taxon>
        <taxon>Clostridia</taxon>
        <taxon>Lutisporales</taxon>
        <taxon>Lutisporaceae</taxon>
        <taxon>Lutispora</taxon>
    </lineage>
</organism>
<gene>
    <name evidence="2" type="ORF">LJD61_03560</name>
</gene>
<evidence type="ECO:0000256" key="1">
    <source>
        <dbReference type="ARBA" id="ARBA00022795"/>
    </source>
</evidence>
<evidence type="ECO:0000313" key="3">
    <source>
        <dbReference type="Proteomes" id="UP001651880"/>
    </source>
</evidence>
<keyword evidence="2" id="KW-0966">Cell projection</keyword>
<dbReference type="RefSeq" id="WP_255226139.1">
    <property type="nucleotide sequence ID" value="NZ_JAJEKE010000002.1"/>
</dbReference>
<keyword evidence="2" id="KW-0969">Cilium</keyword>
<evidence type="ECO:0000313" key="2">
    <source>
        <dbReference type="EMBL" id="MCQ1528621.1"/>
    </source>
</evidence>
<proteinExistence type="predicted"/>
<accession>A0ABT1NE51</accession>
<sequence>MDMDVMDMISKLQSLLEQKKTSMESIHKLTLAQKADIDKNQGENLSRFIDEKQKEIDRIEDIDQAFAEIYQLMKSKLKVDTLDSIDAESYPQLKIVKKITGEILDLAGDIMKLEEENKGRVSDLIDGIKRQLKTVKLGKKSLKAYETPNVNVGGVYIDRKK</sequence>
<dbReference type="Pfam" id="PF05130">
    <property type="entry name" value="FlgN"/>
    <property type="match status" value="1"/>
</dbReference>
<dbReference type="Proteomes" id="UP001651880">
    <property type="component" value="Unassembled WGS sequence"/>
</dbReference>
<dbReference type="Gene3D" id="1.20.58.300">
    <property type="entry name" value="FlgN-like"/>
    <property type="match status" value="1"/>
</dbReference>
<protein>
    <submittedName>
        <fullName evidence="2">Flagellar protein FlgN</fullName>
    </submittedName>
</protein>
<dbReference type="EMBL" id="JAJEKE010000002">
    <property type="protein sequence ID" value="MCQ1528621.1"/>
    <property type="molecule type" value="Genomic_DNA"/>
</dbReference>
<dbReference type="InterPro" id="IPR036679">
    <property type="entry name" value="FlgN-like_sf"/>
</dbReference>